<evidence type="ECO:0000256" key="3">
    <source>
        <dbReference type="ARBA" id="ARBA00022490"/>
    </source>
</evidence>
<dbReference type="GO" id="GO:0003681">
    <property type="term" value="F:bent DNA binding"/>
    <property type="evidence" value="ECO:0007669"/>
    <property type="project" value="TreeGrafter"/>
</dbReference>
<dbReference type="Pfam" id="PF00816">
    <property type="entry name" value="Histone_HNS"/>
    <property type="match status" value="1"/>
</dbReference>
<dbReference type="EMBL" id="CADIJX010000003">
    <property type="protein sequence ID" value="CAB3647518.1"/>
    <property type="molecule type" value="Genomic_DNA"/>
</dbReference>
<comment type="subcellular location">
    <subcellularLocation>
        <location evidence="1">Cytoplasm</location>
        <location evidence="1">Nucleoid</location>
    </subcellularLocation>
</comment>
<evidence type="ECO:0000313" key="6">
    <source>
        <dbReference type="EMBL" id="CAB3647518.1"/>
    </source>
</evidence>
<keyword evidence="7" id="KW-1185">Reference proteome</keyword>
<dbReference type="GO" id="GO:0009295">
    <property type="term" value="C:nucleoid"/>
    <property type="evidence" value="ECO:0007669"/>
    <property type="project" value="UniProtKB-SubCell"/>
</dbReference>
<organism evidence="6 7">
    <name type="scientific">Achromobacter pestifer</name>
    <dbReference type="NCBI Taxonomy" id="1353889"/>
    <lineage>
        <taxon>Bacteria</taxon>
        <taxon>Pseudomonadati</taxon>
        <taxon>Pseudomonadota</taxon>
        <taxon>Betaproteobacteria</taxon>
        <taxon>Burkholderiales</taxon>
        <taxon>Alcaligenaceae</taxon>
        <taxon>Achromobacter</taxon>
    </lineage>
</organism>
<accession>A0A6S6YV40</accession>
<evidence type="ECO:0000256" key="1">
    <source>
        <dbReference type="ARBA" id="ARBA00004453"/>
    </source>
</evidence>
<name>A0A6S6YV40_9BURK</name>
<evidence type="ECO:0000259" key="5">
    <source>
        <dbReference type="SMART" id="SM00528"/>
    </source>
</evidence>
<protein>
    <recommendedName>
        <fullName evidence="5">DNA-binding protein H-NS-like C-terminal domain-containing protein</fullName>
    </recommendedName>
</protein>
<keyword evidence="4" id="KW-0238">DNA-binding</keyword>
<dbReference type="AlphaFoldDB" id="A0A6S6YV40"/>
<evidence type="ECO:0000313" key="7">
    <source>
        <dbReference type="Proteomes" id="UP000494108"/>
    </source>
</evidence>
<evidence type="ECO:0000256" key="2">
    <source>
        <dbReference type="ARBA" id="ARBA00010610"/>
    </source>
</evidence>
<dbReference type="Proteomes" id="UP000494108">
    <property type="component" value="Unassembled WGS sequence"/>
</dbReference>
<comment type="similarity">
    <text evidence="2">Belongs to the histone-like protein H-NS family.</text>
</comment>
<dbReference type="SMART" id="SM00528">
    <property type="entry name" value="HNS"/>
    <property type="match status" value="1"/>
</dbReference>
<dbReference type="Gene3D" id="4.10.430.10">
    <property type="entry name" value="Histone-like protein H-NS, C-terminal domain"/>
    <property type="match status" value="1"/>
</dbReference>
<dbReference type="PANTHER" id="PTHR38097">
    <property type="match status" value="1"/>
</dbReference>
<dbReference type="SUPFAM" id="SSF81273">
    <property type="entry name" value="H-NS histone-like proteins"/>
    <property type="match status" value="1"/>
</dbReference>
<dbReference type="InterPro" id="IPR037150">
    <property type="entry name" value="H-NS_C_dom_sf"/>
</dbReference>
<reference evidence="6 7" key="1">
    <citation type="submission" date="2020-04" db="EMBL/GenBank/DDBJ databases">
        <authorList>
            <person name="De Canck E."/>
        </authorList>
    </citation>
    <scope>NUCLEOTIDE SEQUENCE [LARGE SCALE GENOMIC DNA]</scope>
    <source>
        <strain evidence="6 7">LMG 3431</strain>
    </source>
</reference>
<evidence type="ECO:0000256" key="4">
    <source>
        <dbReference type="ARBA" id="ARBA00023125"/>
    </source>
</evidence>
<gene>
    <name evidence="6" type="ORF">LMG3431_02576</name>
</gene>
<feature type="domain" description="DNA-binding protein H-NS-like C-terminal" evidence="5">
    <location>
        <begin position="66"/>
        <end position="109"/>
    </location>
</feature>
<dbReference type="GO" id="GO:0001217">
    <property type="term" value="F:DNA-binding transcription repressor activity"/>
    <property type="evidence" value="ECO:0007669"/>
    <property type="project" value="TreeGrafter"/>
</dbReference>
<dbReference type="InterPro" id="IPR027444">
    <property type="entry name" value="H-NS_C_dom"/>
</dbReference>
<dbReference type="GO" id="GO:0005829">
    <property type="term" value="C:cytosol"/>
    <property type="evidence" value="ECO:0007669"/>
    <property type="project" value="TreeGrafter"/>
</dbReference>
<dbReference type="GO" id="GO:0000976">
    <property type="term" value="F:transcription cis-regulatory region binding"/>
    <property type="evidence" value="ECO:0007669"/>
    <property type="project" value="TreeGrafter"/>
</dbReference>
<dbReference type="GO" id="GO:0032993">
    <property type="term" value="C:protein-DNA complex"/>
    <property type="evidence" value="ECO:0007669"/>
    <property type="project" value="TreeGrafter"/>
</dbReference>
<dbReference type="GO" id="GO:0003680">
    <property type="term" value="F:minor groove of adenine-thymine-rich DNA binding"/>
    <property type="evidence" value="ECO:0007669"/>
    <property type="project" value="TreeGrafter"/>
</dbReference>
<proteinExistence type="inferred from homology"/>
<dbReference type="RefSeq" id="WP_175174880.1">
    <property type="nucleotide sequence ID" value="NZ_CADIJX010000003.1"/>
</dbReference>
<sequence>MAKQTYAQIQKEIERLQREGEKIRRQEAVEVAAKIREAIAVYGFTADDLFGNQTTKRRKAGPTRRAKVKKVKKAKYADGTGNTWSGMGPRPAWFRSALEAGKKAEELLA</sequence>
<dbReference type="PANTHER" id="PTHR38097:SF2">
    <property type="entry name" value="DNA-BINDING PROTEIN STPA"/>
    <property type="match status" value="1"/>
</dbReference>
<keyword evidence="3" id="KW-0963">Cytoplasm</keyword>